<feature type="domain" description="T6SS Phospholipase effector Tle1-like catalytic" evidence="1">
    <location>
        <begin position="2"/>
        <end position="148"/>
    </location>
</feature>
<organism evidence="2 3">
    <name type="scientific">Botryobasidium botryosum (strain FD-172 SS1)</name>
    <dbReference type="NCBI Taxonomy" id="930990"/>
    <lineage>
        <taxon>Eukaryota</taxon>
        <taxon>Fungi</taxon>
        <taxon>Dikarya</taxon>
        <taxon>Basidiomycota</taxon>
        <taxon>Agaricomycotina</taxon>
        <taxon>Agaricomycetes</taxon>
        <taxon>Cantharellales</taxon>
        <taxon>Botryobasidiaceae</taxon>
        <taxon>Botryobasidium</taxon>
    </lineage>
</organism>
<dbReference type="Proteomes" id="UP000027195">
    <property type="component" value="Unassembled WGS sequence"/>
</dbReference>
<dbReference type="EMBL" id="KL198042">
    <property type="protein sequence ID" value="KDQ13706.1"/>
    <property type="molecule type" value="Genomic_DNA"/>
</dbReference>
<dbReference type="InterPro" id="IPR029058">
    <property type="entry name" value="AB_hydrolase_fold"/>
</dbReference>
<name>A0A067MQ28_BOTB1</name>
<keyword evidence="3" id="KW-1185">Reference proteome</keyword>
<evidence type="ECO:0000313" key="3">
    <source>
        <dbReference type="Proteomes" id="UP000027195"/>
    </source>
</evidence>
<proteinExistence type="predicted"/>
<dbReference type="InParanoid" id="A0A067MQ28"/>
<gene>
    <name evidence="2" type="ORF">BOTBODRAFT_66638</name>
</gene>
<dbReference type="Gene3D" id="3.40.50.1820">
    <property type="entry name" value="alpha/beta hydrolase"/>
    <property type="match status" value="1"/>
</dbReference>
<dbReference type="PANTHER" id="PTHR33840">
    <property type="match status" value="1"/>
</dbReference>
<dbReference type="Pfam" id="PF09994">
    <property type="entry name" value="T6SS_Tle1-like_cat"/>
    <property type="match status" value="2"/>
</dbReference>
<evidence type="ECO:0000313" key="2">
    <source>
        <dbReference type="EMBL" id="KDQ13706.1"/>
    </source>
</evidence>
<reference evidence="3" key="1">
    <citation type="journal article" date="2014" name="Proc. Natl. Acad. Sci. U.S.A.">
        <title>Extensive sampling of basidiomycete genomes demonstrates inadequacy of the white-rot/brown-rot paradigm for wood decay fungi.</title>
        <authorList>
            <person name="Riley R."/>
            <person name="Salamov A.A."/>
            <person name="Brown D.W."/>
            <person name="Nagy L.G."/>
            <person name="Floudas D."/>
            <person name="Held B.W."/>
            <person name="Levasseur A."/>
            <person name="Lombard V."/>
            <person name="Morin E."/>
            <person name="Otillar R."/>
            <person name="Lindquist E.A."/>
            <person name="Sun H."/>
            <person name="LaButti K.M."/>
            <person name="Schmutz J."/>
            <person name="Jabbour D."/>
            <person name="Luo H."/>
            <person name="Baker S.E."/>
            <person name="Pisabarro A.G."/>
            <person name="Walton J.D."/>
            <person name="Blanchette R.A."/>
            <person name="Henrissat B."/>
            <person name="Martin F."/>
            <person name="Cullen D."/>
            <person name="Hibbett D.S."/>
            <person name="Grigoriev I.V."/>
        </authorList>
    </citation>
    <scope>NUCLEOTIDE SEQUENCE [LARGE SCALE GENOMIC DNA]</scope>
    <source>
        <strain evidence="3">FD-172 SS1</strain>
    </source>
</reference>
<evidence type="ECO:0000259" key="1">
    <source>
        <dbReference type="Pfam" id="PF09994"/>
    </source>
</evidence>
<dbReference type="InterPro" id="IPR018712">
    <property type="entry name" value="Tle1-like_cat"/>
</dbReference>
<dbReference type="STRING" id="930990.A0A067MQ28"/>
<dbReference type="SUPFAM" id="SSF53474">
    <property type="entry name" value="alpha/beta-Hydrolases"/>
    <property type="match status" value="1"/>
</dbReference>
<dbReference type="HOGENOM" id="CLU_005049_3_0_1"/>
<feature type="domain" description="T6SS Phospholipase effector Tle1-like catalytic" evidence="1">
    <location>
        <begin position="158"/>
        <end position="262"/>
    </location>
</feature>
<dbReference type="PANTHER" id="PTHR33840:SF1">
    <property type="entry name" value="TLE1 PHOSPHOLIPASE DOMAIN-CONTAINING PROTEIN"/>
    <property type="match status" value="1"/>
</dbReference>
<protein>
    <recommendedName>
        <fullName evidence="1">T6SS Phospholipase effector Tle1-like catalytic domain-containing protein</fullName>
    </recommendedName>
</protein>
<sequence length="445" mass="48421">MLLVFCDGTGEDGLISSNGDGKAAKNDQYATNIFRLSRAVNLKKKLPDGSEVDQIIYYTAGVGSESDFRGVSLTEGAAMKSFGMAVASKIRDVYAFIAQNHAPGDEICIFGFSRGAYTARKVAGLINRIGLLRRDQFGSFYSIWASLITGKNPPPYPKEPVPIRCVGVWDTVGSVYEGLGTVMDALCIKDQTLTPNIELALHAVSLQENRQKFLPTLWAPGPEGLCPNQVLKQHWFPGAHSNVGGGYQRSELADLPLIWMAGEICDFISLDLDFIQKNLQRFPNAGWGQSQPNNSYTESGVAVRFVVGCANRLDGGILTHDSVLHSSIEVAPTKLKEPTGMITLEHIKKKFGPAWKPKYAPLNAFEERCKTAWGKPLTAEKRTSHKGPAFENINDLFDGIWVDEPENAQEAPGHVETKPEASAGPTTLVADIAGDAKGSQIRKVL</sequence>
<accession>A0A067MQ28</accession>
<dbReference type="OrthoDB" id="3057168at2759"/>
<dbReference type="AlphaFoldDB" id="A0A067MQ28"/>